<keyword evidence="3" id="KW-1185">Reference proteome</keyword>
<dbReference type="EMBL" id="JANPWB010000014">
    <property type="protein sequence ID" value="KAJ1095056.1"/>
    <property type="molecule type" value="Genomic_DNA"/>
</dbReference>
<comment type="caution">
    <text evidence="1">The sequence shown here is derived from an EMBL/GenBank/DDBJ whole genome shotgun (WGS) entry which is preliminary data.</text>
</comment>
<sequence length="84" mass="9560">MKVTEVPVSDLINTSTTLRQQVICLQKTKQLMRAKLEEMEERSCRNNLRLVGVPEKAESPSADGFVEHFILDVLKPRAYQNSSL</sequence>
<evidence type="ECO:0000313" key="2">
    <source>
        <dbReference type="EMBL" id="KAJ1095058.1"/>
    </source>
</evidence>
<proteinExistence type="predicted"/>
<name>A0AAV7LU21_PLEWA</name>
<dbReference type="Proteomes" id="UP001066276">
    <property type="component" value="Chromosome 10"/>
</dbReference>
<dbReference type="AlphaFoldDB" id="A0AAV7LU21"/>
<evidence type="ECO:0000313" key="1">
    <source>
        <dbReference type="EMBL" id="KAJ1095056.1"/>
    </source>
</evidence>
<evidence type="ECO:0000313" key="3">
    <source>
        <dbReference type="Proteomes" id="UP001066276"/>
    </source>
</evidence>
<protein>
    <submittedName>
        <fullName evidence="1">Uncharacterized protein</fullName>
    </submittedName>
</protein>
<reference evidence="1" key="1">
    <citation type="journal article" date="2022" name="bioRxiv">
        <title>Sequencing and chromosome-scale assembly of the giantPleurodeles waltlgenome.</title>
        <authorList>
            <person name="Brown T."/>
            <person name="Elewa A."/>
            <person name="Iarovenko S."/>
            <person name="Subramanian E."/>
            <person name="Araus A.J."/>
            <person name="Petzold A."/>
            <person name="Susuki M."/>
            <person name="Suzuki K.-i.T."/>
            <person name="Hayashi T."/>
            <person name="Toyoda A."/>
            <person name="Oliveira C."/>
            <person name="Osipova E."/>
            <person name="Leigh N.D."/>
            <person name="Simon A."/>
            <person name="Yun M.H."/>
        </authorList>
    </citation>
    <scope>NUCLEOTIDE SEQUENCE</scope>
    <source>
        <strain evidence="1">20211129_DDA</strain>
        <tissue evidence="1">Liver</tissue>
    </source>
</reference>
<gene>
    <name evidence="1" type="ORF">NDU88_000227</name>
    <name evidence="2" type="ORF">NDU88_000229</name>
</gene>
<accession>A0AAV7LU21</accession>
<dbReference type="EMBL" id="JANPWB010000014">
    <property type="protein sequence ID" value="KAJ1095058.1"/>
    <property type="molecule type" value="Genomic_DNA"/>
</dbReference>
<organism evidence="1 3">
    <name type="scientific">Pleurodeles waltl</name>
    <name type="common">Iberian ribbed newt</name>
    <dbReference type="NCBI Taxonomy" id="8319"/>
    <lineage>
        <taxon>Eukaryota</taxon>
        <taxon>Metazoa</taxon>
        <taxon>Chordata</taxon>
        <taxon>Craniata</taxon>
        <taxon>Vertebrata</taxon>
        <taxon>Euteleostomi</taxon>
        <taxon>Amphibia</taxon>
        <taxon>Batrachia</taxon>
        <taxon>Caudata</taxon>
        <taxon>Salamandroidea</taxon>
        <taxon>Salamandridae</taxon>
        <taxon>Pleurodelinae</taxon>
        <taxon>Pleurodeles</taxon>
    </lineage>
</organism>